<name>A0A7J5U696_9BACT</name>
<protein>
    <recommendedName>
        <fullName evidence="3">Class I SAM-dependent methyltransferase</fullName>
    </recommendedName>
</protein>
<dbReference type="SUPFAM" id="SSF53335">
    <property type="entry name" value="S-adenosyl-L-methionine-dependent methyltransferases"/>
    <property type="match status" value="1"/>
</dbReference>
<organism evidence="1 2">
    <name type="scientific">Rudanella paleaurantiibacter</name>
    <dbReference type="NCBI Taxonomy" id="2614655"/>
    <lineage>
        <taxon>Bacteria</taxon>
        <taxon>Pseudomonadati</taxon>
        <taxon>Bacteroidota</taxon>
        <taxon>Cytophagia</taxon>
        <taxon>Cytophagales</taxon>
        <taxon>Cytophagaceae</taxon>
        <taxon>Rudanella</taxon>
    </lineage>
</organism>
<dbReference type="InterPro" id="IPR029063">
    <property type="entry name" value="SAM-dependent_MTases_sf"/>
</dbReference>
<comment type="caution">
    <text evidence="1">The sequence shown here is derived from an EMBL/GenBank/DDBJ whole genome shotgun (WGS) entry which is preliminary data.</text>
</comment>
<gene>
    <name evidence="1" type="ORF">F5984_01595</name>
</gene>
<dbReference type="AlphaFoldDB" id="A0A7J5U696"/>
<dbReference type="Pfam" id="PF13578">
    <property type="entry name" value="Methyltransf_24"/>
    <property type="match status" value="1"/>
</dbReference>
<reference evidence="1 2" key="1">
    <citation type="submission" date="2019-10" db="EMBL/GenBank/DDBJ databases">
        <title>Rudanella paleaurantiibacter sp. nov., isolated from sludge.</title>
        <authorList>
            <person name="Xu S.Q."/>
        </authorList>
    </citation>
    <scope>NUCLEOTIDE SEQUENCE [LARGE SCALE GENOMIC DNA]</scope>
    <source>
        <strain evidence="1 2">HX-22-17</strain>
    </source>
</reference>
<proteinExistence type="predicted"/>
<evidence type="ECO:0000313" key="1">
    <source>
        <dbReference type="EMBL" id="KAB7732670.1"/>
    </source>
</evidence>
<evidence type="ECO:0000313" key="2">
    <source>
        <dbReference type="Proteomes" id="UP000488299"/>
    </source>
</evidence>
<dbReference type="EMBL" id="WELI01000001">
    <property type="protein sequence ID" value="KAB7732670.1"/>
    <property type="molecule type" value="Genomic_DNA"/>
</dbReference>
<sequence length="224" mass="26093">MHRNIISSLHRINQVTGLLMNYLRSLREKKFERQLKQISTFDFTSDWTTYNYSNWEQWFTRYRNAPNLRILEIGSFEGRSAVWFLQNVLTHPTAQLVCVDPMPWPVNPPRPRFMHNISLTGKAGQVTLIQERSEIALLQLPPASFDIIYIDGAHEAINVLADGIYSWELLKVGGLMLFDDYLWEPDQPVHARCQGAIDLLLKHFGDRKTVLYTGYQVLIRKDTE</sequence>
<evidence type="ECO:0008006" key="3">
    <source>
        <dbReference type="Google" id="ProtNLM"/>
    </source>
</evidence>
<dbReference type="CDD" id="cd02440">
    <property type="entry name" value="AdoMet_MTases"/>
    <property type="match status" value="1"/>
</dbReference>
<dbReference type="Proteomes" id="UP000488299">
    <property type="component" value="Unassembled WGS sequence"/>
</dbReference>
<dbReference type="Gene3D" id="3.40.50.150">
    <property type="entry name" value="Vaccinia Virus protein VP39"/>
    <property type="match status" value="1"/>
</dbReference>
<accession>A0A7J5U696</accession>
<keyword evidence="2" id="KW-1185">Reference proteome</keyword>